<protein>
    <submittedName>
        <fullName evidence="2">Uncharacterized protein</fullName>
    </submittedName>
</protein>
<reference evidence="2 3" key="1">
    <citation type="journal article" date="2019" name="Nat. Commun.">
        <title>A new type of DNA phosphorothioation-based antiviral system in archaea.</title>
        <authorList>
            <person name="Xiong L."/>
            <person name="Liu S."/>
            <person name="Chen S."/>
            <person name="Xiao Y."/>
            <person name="Zhu B."/>
            <person name="Gao Y."/>
            <person name="Zhang Y."/>
            <person name="Chen B."/>
            <person name="Luo J."/>
            <person name="Deng Z."/>
            <person name="Chen X."/>
            <person name="Wang L."/>
            <person name="Chen S."/>
        </authorList>
    </citation>
    <scope>NUCLEOTIDE SEQUENCE [LARGE SCALE GENOMIC DNA]</scope>
    <source>
        <strain evidence="2 3">CBA1105</strain>
    </source>
</reference>
<evidence type="ECO:0000313" key="2">
    <source>
        <dbReference type="EMBL" id="QCC50469.1"/>
    </source>
</evidence>
<organism evidence="2 3">
    <name type="scientific">Halapricum salinum</name>
    <dbReference type="NCBI Taxonomy" id="1457250"/>
    <lineage>
        <taxon>Archaea</taxon>
        <taxon>Methanobacteriati</taxon>
        <taxon>Methanobacteriota</taxon>
        <taxon>Stenosarchaea group</taxon>
        <taxon>Halobacteria</taxon>
        <taxon>Halobacteriales</taxon>
        <taxon>Haloarculaceae</taxon>
        <taxon>Halapricum</taxon>
    </lineage>
</organism>
<feature type="transmembrane region" description="Helical" evidence="1">
    <location>
        <begin position="71"/>
        <end position="104"/>
    </location>
</feature>
<dbReference type="RefSeq" id="WP_049993915.1">
    <property type="nucleotide sequence ID" value="NZ_CP031310.1"/>
</dbReference>
<keyword evidence="1" id="KW-0472">Membrane</keyword>
<sequence length="142" mass="15436">MTSMIARLIEWGPLVVQQVWGIMWVVVTIAGLKELFGNAYDESVHSKHADWIRHVQPPPPDPFPSSPKIQWAAGVLGGLLSLGIMAVLGVVAIWGIVLSYYLGYPVDPKPILAGVVSLGVVSVFIFVPKIERQLLLAVGWGK</sequence>
<keyword evidence="1" id="KW-0812">Transmembrane</keyword>
<proteinExistence type="predicted"/>
<name>A0A4D6H998_9EURY</name>
<evidence type="ECO:0000256" key="1">
    <source>
        <dbReference type="SAM" id="Phobius"/>
    </source>
</evidence>
<feature type="transmembrane region" description="Helical" evidence="1">
    <location>
        <begin position="110"/>
        <end position="127"/>
    </location>
</feature>
<dbReference type="EMBL" id="CP031310">
    <property type="protein sequence ID" value="QCC50469.1"/>
    <property type="molecule type" value="Genomic_DNA"/>
</dbReference>
<accession>A0A4D6H998</accession>
<keyword evidence="3" id="KW-1185">Reference proteome</keyword>
<gene>
    <name evidence="2" type="ORF">DV733_04100</name>
</gene>
<evidence type="ECO:0000313" key="3">
    <source>
        <dbReference type="Proteomes" id="UP000296706"/>
    </source>
</evidence>
<dbReference type="Proteomes" id="UP000296706">
    <property type="component" value="Chromosome"/>
</dbReference>
<keyword evidence="1" id="KW-1133">Transmembrane helix</keyword>
<dbReference type="KEGG" id="hsn:DV733_04100"/>
<dbReference type="AlphaFoldDB" id="A0A4D6H998"/>
<dbReference type="GeneID" id="39847019"/>